<dbReference type="InterPro" id="IPR005269">
    <property type="entry name" value="LOG"/>
</dbReference>
<organism evidence="4 5">
    <name type="scientific">Paucimonas lemoignei</name>
    <name type="common">Pseudomonas lemoignei</name>
    <dbReference type="NCBI Taxonomy" id="29443"/>
    <lineage>
        <taxon>Bacteria</taxon>
        <taxon>Pseudomonadati</taxon>
        <taxon>Pseudomonadota</taxon>
        <taxon>Betaproteobacteria</taxon>
        <taxon>Burkholderiales</taxon>
        <taxon>Burkholderiaceae</taxon>
        <taxon>Paucimonas</taxon>
    </lineage>
</organism>
<dbReference type="PANTHER" id="PTHR31223">
    <property type="entry name" value="LOG FAMILY PROTEIN YJL055W"/>
    <property type="match status" value="1"/>
</dbReference>
<accession>A0A4R3I6D5</accession>
<comment type="catalytic activity">
    <reaction evidence="1">
        <text>AMP + H2O = D-ribose 5-phosphate + adenine</text>
        <dbReference type="Rhea" id="RHEA:20129"/>
        <dbReference type="ChEBI" id="CHEBI:15377"/>
        <dbReference type="ChEBI" id="CHEBI:16708"/>
        <dbReference type="ChEBI" id="CHEBI:78346"/>
        <dbReference type="ChEBI" id="CHEBI:456215"/>
        <dbReference type="EC" id="3.2.2.4"/>
    </reaction>
</comment>
<reference evidence="4 5" key="1">
    <citation type="submission" date="2019-03" db="EMBL/GenBank/DDBJ databases">
        <title>Genomic Encyclopedia of Type Strains, Phase IV (KMG-IV): sequencing the most valuable type-strain genomes for metagenomic binning, comparative biology and taxonomic classification.</title>
        <authorList>
            <person name="Goeker M."/>
        </authorList>
    </citation>
    <scope>NUCLEOTIDE SEQUENCE [LARGE SCALE GENOMIC DNA]</scope>
    <source>
        <strain evidence="4 5">DSM 7445</strain>
    </source>
</reference>
<keyword evidence="5" id="KW-1185">Reference proteome</keyword>
<protein>
    <recommendedName>
        <fullName evidence="3">Cytokinin riboside 5'-monophosphate phosphoribohydrolase</fullName>
        <ecNumber evidence="3">3.2.2.n1</ecNumber>
    </recommendedName>
</protein>
<keyword evidence="3" id="KW-0378">Hydrolase</keyword>
<dbReference type="EMBL" id="SLZQ01000001">
    <property type="protein sequence ID" value="TCS39609.1"/>
    <property type="molecule type" value="Genomic_DNA"/>
</dbReference>
<dbReference type="Proteomes" id="UP000295382">
    <property type="component" value="Unassembled WGS sequence"/>
</dbReference>
<sequence>MKLKSVCVYCGSSPGILPAYADAARELARELVARDIALVYGGGKVGLMGVIANEVMHLGGQATGIIPSALMQWEVGHHGLTELHVVKDMHERKAMMAQLSDGFIAMPGGLGTMEELFETLTWAQLGFHDKPIGLLNVAGFYDGLLGFVQQMVTQGFVKAAQADLLMHEEHPDKLLERFRQFEPGTHQHKLDTGTAKSVLP</sequence>
<proteinExistence type="inferred from homology"/>
<keyword evidence="3" id="KW-0203">Cytokinin biosynthesis</keyword>
<comment type="caution">
    <text evidence="4">The sequence shown here is derived from an EMBL/GenBank/DDBJ whole genome shotgun (WGS) entry which is preliminary data.</text>
</comment>
<dbReference type="GO" id="GO:0009691">
    <property type="term" value="P:cytokinin biosynthetic process"/>
    <property type="evidence" value="ECO:0007669"/>
    <property type="project" value="UniProtKB-UniRule"/>
</dbReference>
<gene>
    <name evidence="4" type="ORF">EDC30_101566</name>
</gene>
<evidence type="ECO:0000313" key="4">
    <source>
        <dbReference type="EMBL" id="TCS39609.1"/>
    </source>
</evidence>
<evidence type="ECO:0000256" key="1">
    <source>
        <dbReference type="ARBA" id="ARBA00000274"/>
    </source>
</evidence>
<dbReference type="GO" id="GO:0008714">
    <property type="term" value="F:AMP nucleosidase activity"/>
    <property type="evidence" value="ECO:0007669"/>
    <property type="project" value="UniProtKB-EC"/>
</dbReference>
<evidence type="ECO:0000256" key="3">
    <source>
        <dbReference type="RuleBase" id="RU363015"/>
    </source>
</evidence>
<comment type="similarity">
    <text evidence="2 3">Belongs to the LOG family.</text>
</comment>
<dbReference type="NCBIfam" id="TIGR00730">
    <property type="entry name" value="Rossman fold protein, TIGR00730 family"/>
    <property type="match status" value="1"/>
</dbReference>
<dbReference type="AlphaFoldDB" id="A0A4R3I6D5"/>
<dbReference type="EC" id="3.2.2.n1" evidence="3"/>
<evidence type="ECO:0000256" key="2">
    <source>
        <dbReference type="ARBA" id="ARBA00006763"/>
    </source>
</evidence>
<dbReference type="InterPro" id="IPR031100">
    <property type="entry name" value="LOG_fam"/>
</dbReference>
<dbReference type="GO" id="GO:0005829">
    <property type="term" value="C:cytosol"/>
    <property type="evidence" value="ECO:0007669"/>
    <property type="project" value="TreeGrafter"/>
</dbReference>
<dbReference type="Gene3D" id="3.40.50.450">
    <property type="match status" value="1"/>
</dbReference>
<dbReference type="SUPFAM" id="SSF102405">
    <property type="entry name" value="MCP/YpsA-like"/>
    <property type="match status" value="1"/>
</dbReference>
<dbReference type="Pfam" id="PF03641">
    <property type="entry name" value="Lysine_decarbox"/>
    <property type="match status" value="1"/>
</dbReference>
<dbReference type="PANTHER" id="PTHR31223:SF70">
    <property type="entry name" value="LOG FAMILY PROTEIN YJL055W"/>
    <property type="match status" value="1"/>
</dbReference>
<evidence type="ECO:0000313" key="5">
    <source>
        <dbReference type="Proteomes" id="UP000295382"/>
    </source>
</evidence>
<name>A0A4R3I6D5_PAULE</name>